<dbReference type="SUPFAM" id="SSF51556">
    <property type="entry name" value="Metallo-dependent hydrolases"/>
    <property type="match status" value="1"/>
</dbReference>
<dbReference type="EMBL" id="FQUA01000001">
    <property type="protein sequence ID" value="SHE28849.1"/>
    <property type="molecule type" value="Genomic_DNA"/>
</dbReference>
<dbReference type="RefSeq" id="WP_066046729.1">
    <property type="nucleotide sequence ID" value="NZ_CP014223.1"/>
</dbReference>
<organism evidence="2 4">
    <name type="scientific">Anaerotignum propionicum DSM 1682</name>
    <dbReference type="NCBI Taxonomy" id="991789"/>
    <lineage>
        <taxon>Bacteria</taxon>
        <taxon>Bacillati</taxon>
        <taxon>Bacillota</taxon>
        <taxon>Clostridia</taxon>
        <taxon>Lachnospirales</taxon>
        <taxon>Anaerotignaceae</taxon>
        <taxon>Anaerotignum</taxon>
    </lineage>
</organism>
<dbReference type="Proteomes" id="UP000184204">
    <property type="component" value="Unassembled WGS sequence"/>
</dbReference>
<dbReference type="OrthoDB" id="8772092at2"/>
<dbReference type="PANTHER" id="PTHR11409">
    <property type="entry name" value="ADENOSINE DEAMINASE"/>
    <property type="match status" value="1"/>
</dbReference>
<evidence type="ECO:0000313" key="3">
    <source>
        <dbReference type="Proteomes" id="UP000068026"/>
    </source>
</evidence>
<dbReference type="KEGG" id="cpro:CPRO_01420"/>
<dbReference type="Gene3D" id="3.20.20.140">
    <property type="entry name" value="Metal-dependent hydrolases"/>
    <property type="match status" value="2"/>
</dbReference>
<gene>
    <name evidence="1" type="ORF">CPRO_01420</name>
    <name evidence="2" type="ORF">SAMN02745151_00211</name>
</gene>
<dbReference type="GO" id="GO:0043103">
    <property type="term" value="P:hypoxanthine salvage"/>
    <property type="evidence" value="ECO:0007669"/>
    <property type="project" value="TreeGrafter"/>
</dbReference>
<dbReference type="GO" id="GO:0000034">
    <property type="term" value="F:adenine deaminase activity"/>
    <property type="evidence" value="ECO:0007669"/>
    <property type="project" value="UniProtKB-EC"/>
</dbReference>
<evidence type="ECO:0000313" key="2">
    <source>
        <dbReference type="EMBL" id="SHE28849.1"/>
    </source>
</evidence>
<accession>A0A0X8VB42</accession>
<dbReference type="GO" id="GO:0004000">
    <property type="term" value="F:adenosine deaminase activity"/>
    <property type="evidence" value="ECO:0007669"/>
    <property type="project" value="TreeGrafter"/>
</dbReference>
<dbReference type="PANTHER" id="PTHR11409:SF43">
    <property type="entry name" value="ADENOSINE DEAMINASE"/>
    <property type="match status" value="1"/>
</dbReference>
<reference evidence="1 3" key="1">
    <citation type="journal article" date="2016" name="Genome Announc.">
        <title>Complete Genome Sequence of the Amino Acid-Fermenting Clostridium propionicum X2 (DSM 1682).</title>
        <authorList>
            <person name="Poehlein A."/>
            <person name="Schlien K."/>
            <person name="Chowdhury N.P."/>
            <person name="Gottschalk G."/>
            <person name="Buckel W."/>
            <person name="Daniel R."/>
        </authorList>
    </citation>
    <scope>NUCLEOTIDE SEQUENCE [LARGE SCALE GENOMIC DNA]</scope>
    <source>
        <strain evidence="1 3">X2</strain>
    </source>
</reference>
<reference evidence="4" key="3">
    <citation type="submission" date="2016-11" db="EMBL/GenBank/DDBJ databases">
        <authorList>
            <person name="Jaros S."/>
            <person name="Januszkiewicz K."/>
            <person name="Wedrychowicz H."/>
        </authorList>
    </citation>
    <scope>NUCLEOTIDE SEQUENCE [LARGE SCALE GENOMIC DNA]</scope>
    <source>
        <strain evidence="4">DSM 1682</strain>
    </source>
</reference>
<protein>
    <submittedName>
        <fullName evidence="1">Adenine deaminase</fullName>
        <ecNumber evidence="1">3.5.4.2</ecNumber>
    </submittedName>
</protein>
<dbReference type="Proteomes" id="UP000068026">
    <property type="component" value="Chromosome"/>
</dbReference>
<dbReference type="GO" id="GO:0006154">
    <property type="term" value="P:adenosine catabolic process"/>
    <property type="evidence" value="ECO:0007669"/>
    <property type="project" value="TreeGrafter"/>
</dbReference>
<evidence type="ECO:0000313" key="4">
    <source>
        <dbReference type="Proteomes" id="UP000184204"/>
    </source>
</evidence>
<dbReference type="InterPro" id="IPR032466">
    <property type="entry name" value="Metal_Hydrolase"/>
</dbReference>
<reference evidence="2" key="4">
    <citation type="submission" date="2016-11" db="EMBL/GenBank/DDBJ databases">
        <authorList>
            <person name="Varghese N."/>
            <person name="Submissions S."/>
        </authorList>
    </citation>
    <scope>NUCLEOTIDE SEQUENCE</scope>
    <source>
        <strain evidence="2">DSM 1682</strain>
    </source>
</reference>
<keyword evidence="1" id="KW-0378">Hydrolase</keyword>
<reference evidence="3" key="2">
    <citation type="submission" date="2016-01" db="EMBL/GenBank/DDBJ databases">
        <authorList>
            <person name="Poehlein A."/>
            <person name="Schlien K."/>
            <person name="Gottschalk G."/>
            <person name="Buckel W."/>
            <person name="Daniel R."/>
        </authorList>
    </citation>
    <scope>NUCLEOTIDE SEQUENCE [LARGE SCALE GENOMIC DNA]</scope>
    <source>
        <strain evidence="3">X2</strain>
    </source>
</reference>
<name>A0A0X8VB42_ANAPI</name>
<dbReference type="EC" id="3.5.4.2" evidence="1"/>
<dbReference type="GO" id="GO:0005829">
    <property type="term" value="C:cytosol"/>
    <property type="evidence" value="ECO:0007669"/>
    <property type="project" value="TreeGrafter"/>
</dbReference>
<dbReference type="GO" id="GO:0046103">
    <property type="term" value="P:inosine biosynthetic process"/>
    <property type="evidence" value="ECO:0007669"/>
    <property type="project" value="TreeGrafter"/>
</dbReference>
<dbReference type="InterPro" id="IPR006330">
    <property type="entry name" value="Ado/ade_deaminase"/>
</dbReference>
<sequence length="889" mass="103601">MINNAINRFLGILCYPLISLKFQESNMLDKYFNEIENRKKIKRTIQDELISYLQLRYPIYSYDEVFLYLEKCYLYKIYENIQFQGSFGCCMSKVSDLAKALISQRDGKLVFKYWENENDSDFLGGFSGNNKILLFHSLNRHISMDLVAIKYLIDNGVKDESHLHNFYGRVAVSDMQLDTVLQKGIAENHLHSGASRSFLSVWEGLMSPFNKKSIGEFEKLASLLNDKKYVFYVLCCGVLRVIMANIIAHKIKSIEDLNPVFLEFCKCNLEKIYQFQKEDIYGFFIDIWDRIYYEGLLDEDDSSTNIIYRIFNVNENISTSGENVFLFNVLSGTDNPSCGIEEGALSYLKLAFLKYICIKNTIFQKLVQRKSIKGLDYFQLQFYSKNSKAGLIRNNKFWETAMREQFQNNNLSKVEFRRSIPDRERDFRKDIVEFLKSYRKILREDYCLMEKEFFITNSNQPEVRYKYIPIKKFPQVGLVYHLLKREDDTFPEKCYYLGEGDSEKNYLTFGKRKEEYQNLINILKDARNSHSELSRYIVGLDAASLENSTPVWVFTSIYENARDSSNEPLCIGGGMNNNFQSLGFTFHAGEDFRHILSGLRRIDEAVRHLKFHAGDRIGHAIALGIECENWVRENKYVVMPRIEALENYIWAYDILSTVYSDFNTSIIAYLENKIYTLSKQIYGNTEGLTTSVLVDGYKKMFSKNDHFVCIDSKYNKSCEHIMAEKPIIWNSEKLFIARHCKKFVIEMNKPINFEVTEQDVAIAKHLQNVIRKNISKIGIVVEINPTSNITLSNIDNLTENHIYNINRFSYDASNIIACVNADDPSIFNTDVSNELAYVYYGMIEKDVSKEDALKWIEKLRKNGIDSSFIRRTESDESILLKLDELIESI</sequence>
<dbReference type="EMBL" id="CP014223">
    <property type="protein sequence ID" value="AMJ39766.1"/>
    <property type="molecule type" value="Genomic_DNA"/>
</dbReference>
<evidence type="ECO:0000313" key="1">
    <source>
        <dbReference type="EMBL" id="AMJ39766.1"/>
    </source>
</evidence>
<keyword evidence="3" id="KW-1185">Reference proteome</keyword>
<dbReference type="AlphaFoldDB" id="A0A0X8VB42"/>
<proteinExistence type="predicted"/>